<proteinExistence type="inferred from homology"/>
<dbReference type="OrthoDB" id="9811198at2"/>
<keyword evidence="5 7" id="KW-1133">Transmembrane helix</keyword>
<evidence type="ECO:0000256" key="2">
    <source>
        <dbReference type="ARBA" id="ARBA00009298"/>
    </source>
</evidence>
<dbReference type="PANTHER" id="PTHR33778">
    <property type="entry name" value="PROTEIN MGTC"/>
    <property type="match status" value="1"/>
</dbReference>
<evidence type="ECO:0000256" key="6">
    <source>
        <dbReference type="ARBA" id="ARBA00023136"/>
    </source>
</evidence>
<comment type="subcellular location">
    <subcellularLocation>
        <location evidence="1">Cell membrane</location>
        <topology evidence="1">Multi-pass membrane protein</topology>
    </subcellularLocation>
</comment>
<organism evidence="9 10">
    <name type="scientific">Anaerohalosphaera lusitana</name>
    <dbReference type="NCBI Taxonomy" id="1936003"/>
    <lineage>
        <taxon>Bacteria</taxon>
        <taxon>Pseudomonadati</taxon>
        <taxon>Planctomycetota</taxon>
        <taxon>Phycisphaerae</taxon>
        <taxon>Sedimentisphaerales</taxon>
        <taxon>Anaerohalosphaeraceae</taxon>
        <taxon>Anaerohalosphaera</taxon>
    </lineage>
</organism>
<comment type="similarity">
    <text evidence="2">Belongs to the MgtC/SapB family.</text>
</comment>
<evidence type="ECO:0000256" key="1">
    <source>
        <dbReference type="ARBA" id="ARBA00004651"/>
    </source>
</evidence>
<keyword evidence="4 7" id="KW-0812">Transmembrane</keyword>
<evidence type="ECO:0000256" key="7">
    <source>
        <dbReference type="SAM" id="Phobius"/>
    </source>
</evidence>
<keyword evidence="6 7" id="KW-0472">Membrane</keyword>
<dbReference type="STRING" id="1936003.STSP2_00463"/>
<protein>
    <submittedName>
        <fullName evidence="9">Magnesium transport protein MgtC</fullName>
    </submittedName>
</protein>
<reference evidence="10" key="1">
    <citation type="submission" date="2017-02" db="EMBL/GenBank/DDBJ databases">
        <title>Comparative genomics and description of representatives of a novel lineage of planctomycetes thriving in anoxic sediments.</title>
        <authorList>
            <person name="Spring S."/>
            <person name="Bunk B."/>
            <person name="Sproer C."/>
        </authorList>
    </citation>
    <scope>NUCLEOTIDE SEQUENCE [LARGE SCALE GENOMIC DNA]</scope>
    <source>
        <strain evidence="10">ST-NAGAB-D1</strain>
    </source>
</reference>
<evidence type="ECO:0000256" key="3">
    <source>
        <dbReference type="ARBA" id="ARBA00022475"/>
    </source>
</evidence>
<dbReference type="RefSeq" id="WP_146659467.1">
    <property type="nucleotide sequence ID" value="NZ_CP019791.1"/>
</dbReference>
<dbReference type="InterPro" id="IPR003416">
    <property type="entry name" value="MgtC/SapB/SrpB/YhiD_fam"/>
</dbReference>
<evidence type="ECO:0000259" key="8">
    <source>
        <dbReference type="Pfam" id="PF02308"/>
    </source>
</evidence>
<name>A0A1U9NI93_9BACT</name>
<evidence type="ECO:0000313" key="10">
    <source>
        <dbReference type="Proteomes" id="UP000189674"/>
    </source>
</evidence>
<accession>A0A1U9NI93</accession>
<dbReference type="KEGG" id="alus:STSP2_00463"/>
<dbReference type="EMBL" id="CP019791">
    <property type="protein sequence ID" value="AQT67320.1"/>
    <property type="molecule type" value="Genomic_DNA"/>
</dbReference>
<dbReference type="PRINTS" id="PR01837">
    <property type="entry name" value="MGTCSAPBPROT"/>
</dbReference>
<dbReference type="Pfam" id="PF02308">
    <property type="entry name" value="MgtC"/>
    <property type="match status" value="1"/>
</dbReference>
<feature type="transmembrane region" description="Helical" evidence="7">
    <location>
        <begin position="100"/>
        <end position="133"/>
    </location>
</feature>
<dbReference type="AlphaFoldDB" id="A0A1U9NI93"/>
<feature type="transmembrane region" description="Helical" evidence="7">
    <location>
        <begin position="34"/>
        <end position="56"/>
    </location>
</feature>
<feature type="transmembrane region" description="Helical" evidence="7">
    <location>
        <begin position="68"/>
        <end position="88"/>
    </location>
</feature>
<gene>
    <name evidence="9" type="ORF">STSP2_00463</name>
</gene>
<dbReference type="InterPro" id="IPR049177">
    <property type="entry name" value="MgtC_SapB_SrpB_YhiD_N"/>
</dbReference>
<keyword evidence="10" id="KW-1185">Reference proteome</keyword>
<evidence type="ECO:0000256" key="5">
    <source>
        <dbReference type="ARBA" id="ARBA00022989"/>
    </source>
</evidence>
<evidence type="ECO:0000256" key="4">
    <source>
        <dbReference type="ARBA" id="ARBA00022692"/>
    </source>
</evidence>
<sequence>MDMNFDMQELIGLLMAFTLGGLIGIEREINGKPAGLRTNIIICVGAAAFTVLGRHFAGEATEEVPEAFARLAAGIITGVGFLGGGVLIREGSTVHGLTTAASIWLVTSIGIACGIGSYALAITVTLLALVVLLGLSPVAHRIRDVKDEEHRRDSRGEE</sequence>
<feature type="domain" description="MgtC/SapB/SrpB/YhiD N-terminal" evidence="8">
    <location>
        <begin position="13"/>
        <end position="139"/>
    </location>
</feature>
<dbReference type="PANTHER" id="PTHR33778:SF1">
    <property type="entry name" value="MAGNESIUM TRANSPORTER YHID-RELATED"/>
    <property type="match status" value="1"/>
</dbReference>
<dbReference type="Proteomes" id="UP000189674">
    <property type="component" value="Chromosome"/>
</dbReference>
<dbReference type="GO" id="GO:0005886">
    <property type="term" value="C:plasma membrane"/>
    <property type="evidence" value="ECO:0007669"/>
    <property type="project" value="UniProtKB-SubCell"/>
</dbReference>
<evidence type="ECO:0000313" key="9">
    <source>
        <dbReference type="EMBL" id="AQT67320.1"/>
    </source>
</evidence>
<keyword evidence="3" id="KW-1003">Cell membrane</keyword>